<evidence type="ECO:0008006" key="4">
    <source>
        <dbReference type="Google" id="ProtNLM"/>
    </source>
</evidence>
<organism evidence="2 3">
    <name type="scientific">Rhodosalinus halophilus</name>
    <dbReference type="NCBI Taxonomy" id="2259333"/>
    <lineage>
        <taxon>Bacteria</taxon>
        <taxon>Pseudomonadati</taxon>
        <taxon>Pseudomonadota</taxon>
        <taxon>Alphaproteobacteria</taxon>
        <taxon>Rhodobacterales</taxon>
        <taxon>Paracoccaceae</taxon>
        <taxon>Rhodosalinus</taxon>
    </lineage>
</organism>
<dbReference type="EMBL" id="QNTQ01000018">
    <property type="protein sequence ID" value="RBI83330.1"/>
    <property type="molecule type" value="Genomic_DNA"/>
</dbReference>
<proteinExistence type="predicted"/>
<evidence type="ECO:0000313" key="3">
    <source>
        <dbReference type="Proteomes" id="UP000253370"/>
    </source>
</evidence>
<comment type="caution">
    <text evidence="2">The sequence shown here is derived from an EMBL/GenBank/DDBJ whole genome shotgun (WGS) entry which is preliminary data.</text>
</comment>
<protein>
    <recommendedName>
        <fullName evidence="4">Competence protein CoiA-like family protein</fullName>
    </recommendedName>
</protein>
<evidence type="ECO:0000256" key="1">
    <source>
        <dbReference type="SAM" id="MobiDB-lite"/>
    </source>
</evidence>
<reference evidence="2 3" key="1">
    <citation type="submission" date="2018-07" db="EMBL/GenBank/DDBJ databases">
        <title>Rhodosalinus sp. strain E84T genomic sequence and assembly.</title>
        <authorList>
            <person name="Liu Z.-W."/>
            <person name="Lu D.-C."/>
        </authorList>
    </citation>
    <scope>NUCLEOTIDE SEQUENCE [LARGE SCALE GENOMIC DNA]</scope>
    <source>
        <strain evidence="2 3">E84</strain>
    </source>
</reference>
<dbReference type="AlphaFoldDB" id="A0A365U4W3"/>
<feature type="region of interest" description="Disordered" evidence="1">
    <location>
        <begin position="357"/>
        <end position="379"/>
    </location>
</feature>
<dbReference type="Proteomes" id="UP000253370">
    <property type="component" value="Unassembled WGS sequence"/>
</dbReference>
<gene>
    <name evidence="2" type="ORF">DRV85_16080</name>
</gene>
<sequence>MSEERIDRGGASLRYAIGKDDAVVDIANVDPSDRHALGPYACPGCGSELIPALSRVRARHFKHRGERPPLCSFETYLHDLGKRTVRDAFRQAIETGRPYPMKVEFPRICGRYEKDLGVTCTDGAVPRALDLTRWFDVAEIERGVDGFVADVLLSSSKSDELMLVEIQVTHECEPEKIAAGRRIVEIALTSEEDLHALRHGLDLTGHGTRHFNFKEPTPVHEQCRRPCGLHASAFFVFRSGKTLVLHAPIHEIAKKRKQSATVHFSLLEEDGWIAPWEYARRYFEATLTAYFEQGIAVKSCLLCRHGALGEIDAIKCFKTGRETGINTAAECPHYRPDSTPAHTRQRYQRSIRFLEGRDSRGTVPSDDQWISHDDETVTE</sequence>
<evidence type="ECO:0000313" key="2">
    <source>
        <dbReference type="EMBL" id="RBI83330.1"/>
    </source>
</evidence>
<accession>A0A365U4W3</accession>
<dbReference type="OrthoDB" id="9134102at2"/>
<keyword evidence="3" id="KW-1185">Reference proteome</keyword>
<name>A0A365U4W3_9RHOB</name>
<feature type="compositionally biased region" description="Basic and acidic residues" evidence="1">
    <location>
        <begin position="369"/>
        <end position="379"/>
    </location>
</feature>